<accession>E1AXE8</accession>
<organism evidence="2">
    <name type="scientific">Amolops granulosus</name>
    <name type="common">Granular torrent frog</name>
    <name type="synonym">Staurois granulosus</name>
    <dbReference type="NCBI Taxonomy" id="325557"/>
    <lineage>
        <taxon>Eukaryota</taxon>
        <taxon>Metazoa</taxon>
        <taxon>Chordata</taxon>
        <taxon>Craniata</taxon>
        <taxon>Vertebrata</taxon>
        <taxon>Euteleostomi</taxon>
        <taxon>Amphibia</taxon>
        <taxon>Batrachia</taxon>
        <taxon>Anura</taxon>
        <taxon>Neobatrachia</taxon>
        <taxon>Ranoidea</taxon>
        <taxon>Ranidae</taxon>
        <taxon>Amolops</taxon>
    </lineage>
</organism>
<proteinExistence type="evidence at transcript level"/>
<sequence>MVHLEETPGYSFSSSQPSTYLSVSKREMPKKKEEMNQMKGMLKWKNDFFQLWENCSLVCLENNQKC</sequence>
<feature type="compositionally biased region" description="Polar residues" evidence="1">
    <location>
        <begin position="10"/>
        <end position="22"/>
    </location>
</feature>
<name>E1AXE8_AMOGR</name>
<reference evidence="2" key="1">
    <citation type="submission" date="2010-08" db="EMBL/GenBank/DDBJ databases">
        <title>Antimicrobial peptides from amphibian skin of Amolops granulosus.</title>
        <authorList>
            <person name="Wang H."/>
            <person name="Liu J."/>
        </authorList>
    </citation>
    <scope>NUCLEOTIDE SEQUENCE</scope>
</reference>
<evidence type="ECO:0000256" key="1">
    <source>
        <dbReference type="SAM" id="MobiDB-lite"/>
    </source>
</evidence>
<feature type="compositionally biased region" description="Basic and acidic residues" evidence="1">
    <location>
        <begin position="24"/>
        <end position="34"/>
    </location>
</feature>
<dbReference type="EMBL" id="HQ026133">
    <property type="protein sequence ID" value="ADM34232.1"/>
    <property type="molecule type" value="mRNA"/>
</dbReference>
<protein>
    <submittedName>
        <fullName evidence="2">Uncharacterized protein</fullName>
    </submittedName>
</protein>
<feature type="region of interest" description="Disordered" evidence="1">
    <location>
        <begin position="1"/>
        <end position="34"/>
    </location>
</feature>
<dbReference type="AlphaFoldDB" id="E1AXE8"/>
<evidence type="ECO:0000313" key="2">
    <source>
        <dbReference type="EMBL" id="ADM34232.1"/>
    </source>
</evidence>